<evidence type="ECO:0000313" key="3">
    <source>
        <dbReference type="Proteomes" id="UP000694844"/>
    </source>
</evidence>
<dbReference type="Pfam" id="PF13676">
    <property type="entry name" value="TIR_2"/>
    <property type="match status" value="1"/>
</dbReference>
<proteinExistence type="predicted"/>
<dbReference type="GeneID" id="111101772"/>
<gene>
    <name evidence="4" type="primary">LOC111101772</name>
</gene>
<feature type="region of interest" description="Disordered" evidence="1">
    <location>
        <begin position="362"/>
        <end position="460"/>
    </location>
</feature>
<feature type="region of interest" description="Disordered" evidence="1">
    <location>
        <begin position="294"/>
        <end position="327"/>
    </location>
</feature>
<dbReference type="GO" id="GO:0007165">
    <property type="term" value="P:signal transduction"/>
    <property type="evidence" value="ECO:0007669"/>
    <property type="project" value="InterPro"/>
</dbReference>
<feature type="compositionally biased region" description="Low complexity" evidence="1">
    <location>
        <begin position="417"/>
        <end position="432"/>
    </location>
</feature>
<dbReference type="Gene3D" id="3.40.50.10140">
    <property type="entry name" value="Toll/interleukin-1 receptor homology (TIR) domain"/>
    <property type="match status" value="1"/>
</dbReference>
<dbReference type="OrthoDB" id="6156515at2759"/>
<dbReference type="AlphaFoldDB" id="A0A8B8AHR5"/>
<dbReference type="RefSeq" id="XP_022290083.1">
    <property type="nucleotide sequence ID" value="XM_022434375.1"/>
</dbReference>
<evidence type="ECO:0000313" key="4">
    <source>
        <dbReference type="RefSeq" id="XP_022290083.1"/>
    </source>
</evidence>
<feature type="compositionally biased region" description="Polar residues" evidence="1">
    <location>
        <begin position="258"/>
        <end position="278"/>
    </location>
</feature>
<organism evidence="3 4">
    <name type="scientific">Crassostrea virginica</name>
    <name type="common">Eastern oyster</name>
    <dbReference type="NCBI Taxonomy" id="6565"/>
    <lineage>
        <taxon>Eukaryota</taxon>
        <taxon>Metazoa</taxon>
        <taxon>Spiralia</taxon>
        <taxon>Lophotrochozoa</taxon>
        <taxon>Mollusca</taxon>
        <taxon>Bivalvia</taxon>
        <taxon>Autobranchia</taxon>
        <taxon>Pteriomorphia</taxon>
        <taxon>Ostreida</taxon>
        <taxon>Ostreoidea</taxon>
        <taxon>Ostreidae</taxon>
        <taxon>Crassostrea</taxon>
    </lineage>
</organism>
<evidence type="ECO:0000256" key="1">
    <source>
        <dbReference type="SAM" id="MobiDB-lite"/>
    </source>
</evidence>
<keyword evidence="3" id="KW-1185">Reference proteome</keyword>
<evidence type="ECO:0000259" key="2">
    <source>
        <dbReference type="PROSITE" id="PS50104"/>
    </source>
</evidence>
<name>A0A8B8AHR5_CRAVI</name>
<feature type="domain" description="TIR" evidence="2">
    <location>
        <begin position="7"/>
        <end position="159"/>
    </location>
</feature>
<dbReference type="PROSITE" id="PS50104">
    <property type="entry name" value="TIR"/>
    <property type="match status" value="1"/>
</dbReference>
<dbReference type="InterPro" id="IPR035897">
    <property type="entry name" value="Toll_tir_struct_dom_sf"/>
</dbReference>
<reference evidence="4" key="1">
    <citation type="submission" date="2025-08" db="UniProtKB">
        <authorList>
            <consortium name="RefSeq"/>
        </authorList>
    </citation>
    <scope>IDENTIFICATION</scope>
    <source>
        <tissue evidence="4">Whole sample</tissue>
    </source>
</reference>
<sequence>MARTNDKEYDCLLIYNHARSRLSRVEDNELSLRVVEITDERLRQWGYTKNHYYDRDSIPGRNVFSELFRVVDSSQFVLIFLTRGFLTNCWIRYCQMAAFKKLIDESTRPDQIASHRVIPILINITEDEVPQELGQLTHICFRDDWEMDGPEWLKLKMALDGQSVQETRPRGIGDVRPPATPNHISQCIPESCREDPSVHSERRGTQSRNIACNSSVASLSVNQSISETEEATLVKDPVHLDSFRSNELFASGGRELRTSTSLSKTPQTNNSLKQQRPLNPQLAPTILNGVEGDHVTLSGHGSASLGNKWGDEQLGQSPRVPRLSEAALPVTHTSDVMPGSRNHDNVPQRSGILHLLSRDVEPDAQESLPVEQPSPAGDGSDTSSQTDRVDDSGVDLSGFLHGPEGEPLNLVSLMEGSTSSDLSSPSSENTNSVHINKDEPDTGVTQSPAGPATEERENRPSFFSQAIHFTLHVLINPDKVYTPL</sequence>
<dbReference type="SUPFAM" id="SSF52200">
    <property type="entry name" value="Toll/Interleukin receptor TIR domain"/>
    <property type="match status" value="1"/>
</dbReference>
<dbReference type="SMART" id="SM00255">
    <property type="entry name" value="TIR"/>
    <property type="match status" value="1"/>
</dbReference>
<dbReference type="KEGG" id="cvn:111101772"/>
<dbReference type="Proteomes" id="UP000694844">
    <property type="component" value="Chromosome 6"/>
</dbReference>
<feature type="region of interest" description="Disordered" evidence="1">
    <location>
        <begin position="254"/>
        <end position="278"/>
    </location>
</feature>
<accession>A0A8B8AHR5</accession>
<protein>
    <submittedName>
        <fullName evidence="4">Uncharacterized protein LOC111101772 isoform X1</fullName>
    </submittedName>
</protein>
<dbReference type="InterPro" id="IPR000157">
    <property type="entry name" value="TIR_dom"/>
</dbReference>